<name>A0A0R0AN61_9GAMM</name>
<dbReference type="InterPro" id="IPR034756">
    <property type="entry name" value="T2SSM_b"/>
</dbReference>
<protein>
    <recommendedName>
        <fullName evidence="4">General secretion pathway protein GspM</fullName>
    </recommendedName>
</protein>
<evidence type="ECO:0000313" key="2">
    <source>
        <dbReference type="EMBL" id="KRG42040.1"/>
    </source>
</evidence>
<dbReference type="EMBL" id="LLXS01000021">
    <property type="protein sequence ID" value="KRG42040.1"/>
    <property type="molecule type" value="Genomic_DNA"/>
</dbReference>
<feature type="transmembrane region" description="Helical" evidence="1">
    <location>
        <begin position="12"/>
        <end position="33"/>
    </location>
</feature>
<comment type="caution">
    <text evidence="2">The sequence shown here is derived from an EMBL/GenBank/DDBJ whole genome shotgun (WGS) entry which is preliminary data.</text>
</comment>
<evidence type="ECO:0000256" key="1">
    <source>
        <dbReference type="SAM" id="Phobius"/>
    </source>
</evidence>
<reference evidence="2 3" key="1">
    <citation type="submission" date="2015-10" db="EMBL/GenBank/DDBJ databases">
        <title>Genome sequencing and analysis of members of genus Stenotrophomonas.</title>
        <authorList>
            <person name="Patil P.P."/>
            <person name="Midha S."/>
            <person name="Patil P.B."/>
        </authorList>
    </citation>
    <scope>NUCLEOTIDE SEQUENCE [LARGE SCALE GENOMIC DNA]</scope>
    <source>
        <strain evidence="2 3">JCM 9942</strain>
    </source>
</reference>
<organism evidence="2 3">
    <name type="scientific">Stenotrophomonas pictorum JCM 9942</name>
    <dbReference type="NCBI Taxonomy" id="1236960"/>
    <lineage>
        <taxon>Bacteria</taxon>
        <taxon>Pseudomonadati</taxon>
        <taxon>Pseudomonadota</taxon>
        <taxon>Gammaproteobacteria</taxon>
        <taxon>Lysobacterales</taxon>
        <taxon>Lysobacteraceae</taxon>
        <taxon>Stenotrophomonas</taxon>
    </lineage>
</organism>
<dbReference type="RefSeq" id="WP_057506100.1">
    <property type="nucleotide sequence ID" value="NZ_LLXS01000021.1"/>
</dbReference>
<keyword evidence="3" id="KW-1185">Reference proteome</keyword>
<gene>
    <name evidence="2" type="ORF">ARC78_10185</name>
</gene>
<dbReference type="Proteomes" id="UP000050836">
    <property type="component" value="Unassembled WGS sequence"/>
</dbReference>
<accession>A0A0R0AN61</accession>
<dbReference type="NCBIfam" id="NF040576">
    <property type="entry name" value="T2SS_GspM_XpsM"/>
    <property type="match status" value="1"/>
</dbReference>
<keyword evidence="1" id="KW-0812">Transmembrane</keyword>
<keyword evidence="1" id="KW-1133">Transmembrane helix</keyword>
<dbReference type="AlphaFoldDB" id="A0A0R0AN61"/>
<proteinExistence type="predicted"/>
<keyword evidence="1" id="KW-0472">Membrane</keyword>
<sequence length="206" mass="22263">MALSPTRRDRWLALALLLLALALVYLLLIHPLFIRPLQEVDAQVAALQERQQRIALQLRQAPQIAQRLQQAQQQLALQPGFMDELSPERAASALVQRLETAVRQASPGNRSCAISDRSPLPADHSGRFVRVAIQARLRCGNRELIAVLHALESGSPYLELTRLDILAQPAATPPGASGGGLDAAFELAGYLRPQPHGPAAGAVHAP</sequence>
<evidence type="ECO:0008006" key="4">
    <source>
        <dbReference type="Google" id="ProtNLM"/>
    </source>
</evidence>
<dbReference type="Pfam" id="PF10741">
    <property type="entry name" value="T2SSM_b"/>
    <property type="match status" value="1"/>
</dbReference>
<evidence type="ECO:0000313" key="3">
    <source>
        <dbReference type="Proteomes" id="UP000050836"/>
    </source>
</evidence>